<keyword evidence="4" id="KW-1185">Reference proteome</keyword>
<feature type="region of interest" description="Disordered" evidence="1">
    <location>
        <begin position="127"/>
        <end position="147"/>
    </location>
</feature>
<reference evidence="3 4" key="1">
    <citation type="submission" date="2023-08" db="EMBL/GenBank/DDBJ databases">
        <title>A Necator americanus chromosomal reference genome.</title>
        <authorList>
            <person name="Ilik V."/>
            <person name="Petrzelkova K.J."/>
            <person name="Pardy F."/>
            <person name="Fuh T."/>
            <person name="Niatou-Singa F.S."/>
            <person name="Gouil Q."/>
            <person name="Baker L."/>
            <person name="Ritchie M.E."/>
            <person name="Jex A.R."/>
            <person name="Gazzola D."/>
            <person name="Li H."/>
            <person name="Toshio Fujiwara R."/>
            <person name="Zhan B."/>
            <person name="Aroian R.V."/>
            <person name="Pafco B."/>
            <person name="Schwarz E.M."/>
        </authorList>
    </citation>
    <scope>NUCLEOTIDE SEQUENCE [LARGE SCALE GENOMIC DNA]</scope>
    <source>
        <strain evidence="3 4">Aroian</strain>
        <tissue evidence="3">Whole animal</tissue>
    </source>
</reference>
<dbReference type="Proteomes" id="UP001303046">
    <property type="component" value="Unassembled WGS sequence"/>
</dbReference>
<name>A0ABR1EX59_NECAM</name>
<organism evidence="3 4">
    <name type="scientific">Necator americanus</name>
    <name type="common">Human hookworm</name>
    <dbReference type="NCBI Taxonomy" id="51031"/>
    <lineage>
        <taxon>Eukaryota</taxon>
        <taxon>Metazoa</taxon>
        <taxon>Ecdysozoa</taxon>
        <taxon>Nematoda</taxon>
        <taxon>Chromadorea</taxon>
        <taxon>Rhabditida</taxon>
        <taxon>Rhabditina</taxon>
        <taxon>Rhabditomorpha</taxon>
        <taxon>Strongyloidea</taxon>
        <taxon>Ancylostomatidae</taxon>
        <taxon>Bunostominae</taxon>
        <taxon>Necator</taxon>
    </lineage>
</organism>
<accession>A0ABR1EX59</accession>
<gene>
    <name evidence="3" type="primary">Necator_2022.05.29.01.07.g32</name>
    <name evidence="2" type="synonym">Necator_chrX.g26584</name>
    <name evidence="2" type="ORF">RB195_026416</name>
    <name evidence="3" type="ORF">RB195_026481</name>
</gene>
<sequence>MECEPRIEDGSVPVDGTELNKVDCFKYLESEVTSTGDIDQECRARVNATWDGSMVVRPVAIVLLRMLDESLRKSVARYGDADVEVMGVNRREATPQTKDTLVRLCEVEYDRCAFVYGSCSRSNQMEDRKQKGGLYNNEGQTLGRRRG</sequence>
<proteinExistence type="predicted"/>
<evidence type="ECO:0000313" key="4">
    <source>
        <dbReference type="Proteomes" id="UP001303046"/>
    </source>
</evidence>
<protein>
    <submittedName>
        <fullName evidence="3">Uncharacterized protein</fullName>
    </submittedName>
</protein>
<evidence type="ECO:0000313" key="2">
    <source>
        <dbReference type="EMBL" id="KAK6767130.1"/>
    </source>
</evidence>
<dbReference type="EMBL" id="JAVFWL010000006">
    <property type="protein sequence ID" value="KAK6767130.1"/>
    <property type="molecule type" value="Genomic_DNA"/>
</dbReference>
<dbReference type="EMBL" id="JAVFWL010000007">
    <property type="protein sequence ID" value="KAK6767229.1"/>
    <property type="molecule type" value="Genomic_DNA"/>
</dbReference>
<evidence type="ECO:0000313" key="3">
    <source>
        <dbReference type="EMBL" id="KAK6767229.1"/>
    </source>
</evidence>
<comment type="caution">
    <text evidence="3">The sequence shown here is derived from an EMBL/GenBank/DDBJ whole genome shotgun (WGS) entry which is preliminary data.</text>
</comment>
<evidence type="ECO:0000256" key="1">
    <source>
        <dbReference type="SAM" id="MobiDB-lite"/>
    </source>
</evidence>